<dbReference type="EMBL" id="JBCEZU010000221">
    <property type="protein sequence ID" value="KAK9522151.1"/>
    <property type="molecule type" value="Genomic_DNA"/>
</dbReference>
<name>A0AAW1EID8_ZOAVI</name>
<protein>
    <recommendedName>
        <fullName evidence="3">Secreted protein</fullName>
    </recommendedName>
</protein>
<reference evidence="1 2" key="1">
    <citation type="journal article" date="2024" name="Genome Biol. Evol.">
        <title>Chromosome-level genome assembly of the viviparous eelpout Zoarces viviparus.</title>
        <authorList>
            <person name="Fuhrmann N."/>
            <person name="Brasseur M.V."/>
            <person name="Bakowski C.E."/>
            <person name="Podsiadlowski L."/>
            <person name="Prost S."/>
            <person name="Krehenwinkel H."/>
            <person name="Mayer C."/>
        </authorList>
    </citation>
    <scope>NUCLEOTIDE SEQUENCE [LARGE SCALE GENOMIC DNA]</scope>
    <source>
        <strain evidence="1">NO-MEL_2022_Ind0_liver</strain>
    </source>
</reference>
<keyword evidence="2" id="KW-1185">Reference proteome</keyword>
<accession>A0AAW1EID8</accession>
<comment type="caution">
    <text evidence="1">The sequence shown here is derived from an EMBL/GenBank/DDBJ whole genome shotgun (WGS) entry which is preliminary data.</text>
</comment>
<sequence>MMLGCWISFRMFTSRSMSSLVTPRRLDLLRRFLMDLAANSTPVFLCRHLRTTANWPLKGGGGEEEERRRLSKDVV</sequence>
<organism evidence="1 2">
    <name type="scientific">Zoarces viviparus</name>
    <name type="common">Viviparous eelpout</name>
    <name type="synonym">Blennius viviparus</name>
    <dbReference type="NCBI Taxonomy" id="48416"/>
    <lineage>
        <taxon>Eukaryota</taxon>
        <taxon>Metazoa</taxon>
        <taxon>Chordata</taxon>
        <taxon>Craniata</taxon>
        <taxon>Vertebrata</taxon>
        <taxon>Euteleostomi</taxon>
        <taxon>Actinopterygii</taxon>
        <taxon>Neopterygii</taxon>
        <taxon>Teleostei</taxon>
        <taxon>Neoteleostei</taxon>
        <taxon>Acanthomorphata</taxon>
        <taxon>Eupercaria</taxon>
        <taxon>Perciformes</taxon>
        <taxon>Cottioidei</taxon>
        <taxon>Zoarcales</taxon>
        <taxon>Zoarcidae</taxon>
        <taxon>Zoarcinae</taxon>
        <taxon>Zoarces</taxon>
    </lineage>
</organism>
<gene>
    <name evidence="1" type="ORF">VZT92_018636</name>
</gene>
<proteinExistence type="predicted"/>
<dbReference type="Proteomes" id="UP001488805">
    <property type="component" value="Unassembled WGS sequence"/>
</dbReference>
<evidence type="ECO:0008006" key="3">
    <source>
        <dbReference type="Google" id="ProtNLM"/>
    </source>
</evidence>
<dbReference type="AlphaFoldDB" id="A0AAW1EID8"/>
<evidence type="ECO:0000313" key="1">
    <source>
        <dbReference type="EMBL" id="KAK9522151.1"/>
    </source>
</evidence>
<evidence type="ECO:0000313" key="2">
    <source>
        <dbReference type="Proteomes" id="UP001488805"/>
    </source>
</evidence>